<dbReference type="OrthoDB" id="2505288at2759"/>
<evidence type="ECO:0000256" key="5">
    <source>
        <dbReference type="ARBA" id="ARBA00022801"/>
    </source>
</evidence>
<name>A0A9Q3PUU1_9BASI</name>
<feature type="domain" description="Reverse transcriptase RNase H-like" evidence="7">
    <location>
        <begin position="185"/>
        <end position="289"/>
    </location>
</feature>
<dbReference type="CDD" id="cd09274">
    <property type="entry name" value="RNase_HI_RT_Ty3"/>
    <property type="match status" value="1"/>
</dbReference>
<dbReference type="GO" id="GO:0016787">
    <property type="term" value="F:hydrolase activity"/>
    <property type="evidence" value="ECO:0007669"/>
    <property type="project" value="UniProtKB-KW"/>
</dbReference>
<dbReference type="InterPro" id="IPR041373">
    <property type="entry name" value="RT_RNaseH"/>
</dbReference>
<evidence type="ECO:0000256" key="1">
    <source>
        <dbReference type="ARBA" id="ARBA00022679"/>
    </source>
</evidence>
<keyword evidence="4" id="KW-0255">Endonuclease</keyword>
<dbReference type="CDD" id="cd01647">
    <property type="entry name" value="RT_LTR"/>
    <property type="match status" value="1"/>
</dbReference>
<dbReference type="Proteomes" id="UP000765509">
    <property type="component" value="Unassembled WGS sequence"/>
</dbReference>
<keyword evidence="1" id="KW-0808">Transferase</keyword>
<dbReference type="PANTHER" id="PTHR37984">
    <property type="entry name" value="PROTEIN CBG26694"/>
    <property type="match status" value="1"/>
</dbReference>
<dbReference type="InterPro" id="IPR043128">
    <property type="entry name" value="Rev_trsase/Diguanyl_cyclase"/>
</dbReference>
<dbReference type="InterPro" id="IPR043502">
    <property type="entry name" value="DNA/RNA_pol_sf"/>
</dbReference>
<reference evidence="8" key="1">
    <citation type="submission" date="2021-03" db="EMBL/GenBank/DDBJ databases">
        <title>Draft genome sequence of rust myrtle Austropuccinia psidii MF-1, a brazilian biotype.</title>
        <authorList>
            <person name="Quecine M.C."/>
            <person name="Pachon D.M.R."/>
            <person name="Bonatelli M.L."/>
            <person name="Correr F.H."/>
            <person name="Franceschini L.M."/>
            <person name="Leite T.F."/>
            <person name="Margarido G.R.A."/>
            <person name="Almeida C.A."/>
            <person name="Ferrarezi J.A."/>
            <person name="Labate C.A."/>
        </authorList>
    </citation>
    <scope>NUCLEOTIDE SEQUENCE</scope>
    <source>
        <strain evidence="8">MF-1</strain>
    </source>
</reference>
<gene>
    <name evidence="8" type="ORF">O181_113831</name>
</gene>
<evidence type="ECO:0000256" key="6">
    <source>
        <dbReference type="ARBA" id="ARBA00022918"/>
    </source>
</evidence>
<dbReference type="InterPro" id="IPR050951">
    <property type="entry name" value="Retrovirus_Pol_polyprotein"/>
</dbReference>
<dbReference type="Gene3D" id="3.10.10.10">
    <property type="entry name" value="HIV Type 1 Reverse Transcriptase, subunit A, domain 1"/>
    <property type="match status" value="1"/>
</dbReference>
<dbReference type="AlphaFoldDB" id="A0A9Q3PUU1"/>
<evidence type="ECO:0000259" key="7">
    <source>
        <dbReference type="Pfam" id="PF17917"/>
    </source>
</evidence>
<dbReference type="Pfam" id="PF17917">
    <property type="entry name" value="RT_RNaseH"/>
    <property type="match status" value="1"/>
</dbReference>
<dbReference type="EMBL" id="AVOT02093513">
    <property type="protein sequence ID" value="MBW0574116.1"/>
    <property type="molecule type" value="Genomic_DNA"/>
</dbReference>
<protein>
    <recommendedName>
        <fullName evidence="7">Reverse transcriptase RNase H-like domain-containing protein</fullName>
    </recommendedName>
</protein>
<organism evidence="8 9">
    <name type="scientific">Austropuccinia psidii MF-1</name>
    <dbReference type="NCBI Taxonomy" id="1389203"/>
    <lineage>
        <taxon>Eukaryota</taxon>
        <taxon>Fungi</taxon>
        <taxon>Dikarya</taxon>
        <taxon>Basidiomycota</taxon>
        <taxon>Pucciniomycotina</taxon>
        <taxon>Pucciniomycetes</taxon>
        <taxon>Pucciniales</taxon>
        <taxon>Sphaerophragmiaceae</taxon>
        <taxon>Austropuccinia</taxon>
    </lineage>
</organism>
<evidence type="ECO:0000313" key="8">
    <source>
        <dbReference type="EMBL" id="MBW0574116.1"/>
    </source>
</evidence>
<dbReference type="SUPFAM" id="SSF56672">
    <property type="entry name" value="DNA/RNA polymerases"/>
    <property type="match status" value="1"/>
</dbReference>
<keyword evidence="3" id="KW-0540">Nuclease</keyword>
<evidence type="ECO:0000256" key="4">
    <source>
        <dbReference type="ARBA" id="ARBA00022759"/>
    </source>
</evidence>
<accession>A0A9Q3PUU1</accession>
<keyword evidence="2" id="KW-0548">Nucleotidyltransferase</keyword>
<sequence length="386" mass="44208">NEEEEAEEIETVLKVAPPVYHQYFDAFSKVRADKLPPHRACDHHIELEGLLPQIGVIYSLSNQDSETLRAYISENVDKGLIRPSSSSTGASVLFVKKEDGGLHLCVDYCKLNAVTRKSRYPVPPMNQLLTVFNSSTIFSKIDLRGAYNLLSIKEGDENLTAYRTKYFQLLKEAFTTAPILSNFNPSLRTIVETDASYYALDAVLSQVNDSGKHPISFDRRKLLPAEMNYEIHEKELIGIVWALKRWREFLLSLSNSFEVLTDNSFLQYFMSFKVLTHCQACWAEFLSEFHFTITYCPGWLATLPDSLSHRDNMYVERGVAFISKNCHNSHQVIKQDGIQESRFFSIKVEIFSDLVDNIQKEVWKGKDYKEILKQLARGESAPDYSL</sequence>
<dbReference type="PANTHER" id="PTHR37984:SF5">
    <property type="entry name" value="PROTEIN NYNRIN-LIKE"/>
    <property type="match status" value="1"/>
</dbReference>
<evidence type="ECO:0000313" key="9">
    <source>
        <dbReference type="Proteomes" id="UP000765509"/>
    </source>
</evidence>
<keyword evidence="9" id="KW-1185">Reference proteome</keyword>
<comment type="caution">
    <text evidence="8">The sequence shown here is derived from an EMBL/GenBank/DDBJ whole genome shotgun (WGS) entry which is preliminary data.</text>
</comment>
<proteinExistence type="predicted"/>
<evidence type="ECO:0000256" key="2">
    <source>
        <dbReference type="ARBA" id="ARBA00022695"/>
    </source>
</evidence>
<dbReference type="GO" id="GO:0004519">
    <property type="term" value="F:endonuclease activity"/>
    <property type="evidence" value="ECO:0007669"/>
    <property type="project" value="UniProtKB-KW"/>
</dbReference>
<dbReference type="GO" id="GO:0003964">
    <property type="term" value="F:RNA-directed DNA polymerase activity"/>
    <property type="evidence" value="ECO:0007669"/>
    <property type="project" value="UniProtKB-KW"/>
</dbReference>
<keyword evidence="5" id="KW-0378">Hydrolase</keyword>
<evidence type="ECO:0000256" key="3">
    <source>
        <dbReference type="ARBA" id="ARBA00022722"/>
    </source>
</evidence>
<dbReference type="Gene3D" id="3.30.70.270">
    <property type="match status" value="1"/>
</dbReference>
<keyword evidence="6" id="KW-0695">RNA-directed DNA polymerase</keyword>
<feature type="non-terminal residue" evidence="8">
    <location>
        <position position="1"/>
    </location>
</feature>